<reference evidence="1 2" key="1">
    <citation type="submission" date="2023-08" db="EMBL/GenBank/DDBJ databases">
        <title>Implementing the SeqCode for naming new Mesorhizobium species isolated from Vachellia karroo root nodules.</title>
        <authorList>
            <person name="Van Lill M."/>
        </authorList>
    </citation>
    <scope>NUCLEOTIDE SEQUENCE [LARGE SCALE GENOMIC DNA]</scope>
    <source>
        <strain evidence="1 2">VK23A</strain>
    </source>
</reference>
<organism evidence="1 2">
    <name type="scientific">Mesorhizobium dulcispinae</name>
    <dbReference type="NCBI Taxonomy" id="3072316"/>
    <lineage>
        <taxon>Bacteria</taxon>
        <taxon>Pseudomonadati</taxon>
        <taxon>Pseudomonadota</taxon>
        <taxon>Alphaproteobacteria</taxon>
        <taxon>Hyphomicrobiales</taxon>
        <taxon>Phyllobacteriaceae</taxon>
        <taxon>Mesorhizobium</taxon>
    </lineage>
</organism>
<evidence type="ECO:0000313" key="2">
    <source>
        <dbReference type="Proteomes" id="UP001271780"/>
    </source>
</evidence>
<keyword evidence="2" id="KW-1185">Reference proteome</keyword>
<proteinExistence type="predicted"/>
<sequence length="53" mass="5870">MKRATFIDSALPPRFDPVPARVRWSEARAAAWSPFRHRAGALKNPSEGSSCES</sequence>
<dbReference type="RefSeq" id="WP_320263720.1">
    <property type="nucleotide sequence ID" value="NZ_JAVIIX010000015.1"/>
</dbReference>
<name>A0ABU4XJR1_9HYPH</name>
<protein>
    <submittedName>
        <fullName evidence="1">Uncharacterized protein</fullName>
    </submittedName>
</protein>
<dbReference type="EMBL" id="JAVIIZ010000016">
    <property type="protein sequence ID" value="MDX8475000.1"/>
    <property type="molecule type" value="Genomic_DNA"/>
</dbReference>
<comment type="caution">
    <text evidence="1">The sequence shown here is derived from an EMBL/GenBank/DDBJ whole genome shotgun (WGS) entry which is preliminary data.</text>
</comment>
<gene>
    <name evidence="1" type="ORF">RFM27_23185</name>
</gene>
<dbReference type="Proteomes" id="UP001271780">
    <property type="component" value="Unassembled WGS sequence"/>
</dbReference>
<accession>A0ABU4XJR1</accession>
<evidence type="ECO:0000313" key="1">
    <source>
        <dbReference type="EMBL" id="MDX8475000.1"/>
    </source>
</evidence>